<dbReference type="Proteomes" id="UP000192330">
    <property type="component" value="Unassembled WGS sequence"/>
</dbReference>
<dbReference type="Pfam" id="PF07700">
    <property type="entry name" value="HNOB"/>
    <property type="match status" value="1"/>
</dbReference>
<dbReference type="InterPro" id="IPR038158">
    <property type="entry name" value="H-NOX_domain_sf"/>
</dbReference>
<dbReference type="InterPro" id="IPR011644">
    <property type="entry name" value="Heme_NO-bd"/>
</dbReference>
<proteinExistence type="predicted"/>
<name>A0A1W2E1R2_9RHOB</name>
<sequence>MKLMHGLINRTIQCFVRDTYGPQVWDRIAHRTDSGVLSFESMLVYEDDLTSVFLDACSAELAKPRAGLLEDMGTYLVSHPNNESLRRLLRFGGGDFIEFLHSLDDLPERARLAVSDLELPELELHESGSTEFRLICRSRMPGFGHVLVGLLRTLADDYGTLACLDFGKGDGTEEFVEITLFETEYSVGRSFDLGARVNHTGGGDVDGV</sequence>
<protein>
    <submittedName>
        <fullName evidence="2">Haem-NO-binding</fullName>
    </submittedName>
</protein>
<keyword evidence="3" id="KW-1185">Reference proteome</keyword>
<gene>
    <name evidence="2" type="ORF">SAMN06295998_1212</name>
</gene>
<dbReference type="PANTHER" id="PTHR45655:SF13">
    <property type="entry name" value="SOLUBLE GUANYLATE CYCLASE GCY-32-RELATED"/>
    <property type="match status" value="1"/>
</dbReference>
<dbReference type="GO" id="GO:0020037">
    <property type="term" value="F:heme binding"/>
    <property type="evidence" value="ECO:0007669"/>
    <property type="project" value="InterPro"/>
</dbReference>
<organism evidence="2 3">
    <name type="scientific">Primorskyibacter flagellatus</name>
    <dbReference type="NCBI Taxonomy" id="1387277"/>
    <lineage>
        <taxon>Bacteria</taxon>
        <taxon>Pseudomonadati</taxon>
        <taxon>Pseudomonadota</taxon>
        <taxon>Alphaproteobacteria</taxon>
        <taxon>Rhodobacterales</taxon>
        <taxon>Roseobacteraceae</taxon>
        <taxon>Primorskyibacter</taxon>
    </lineage>
</organism>
<feature type="domain" description="Heme NO-binding" evidence="1">
    <location>
        <begin position="5"/>
        <end position="159"/>
    </location>
</feature>
<dbReference type="InterPro" id="IPR024096">
    <property type="entry name" value="NO_sig/Golgi_transp_ligand-bd"/>
</dbReference>
<dbReference type="STRING" id="1387277.SAMN06295998_1212"/>
<evidence type="ECO:0000313" key="2">
    <source>
        <dbReference type="EMBL" id="SMD03764.1"/>
    </source>
</evidence>
<reference evidence="2 3" key="1">
    <citation type="submission" date="2017-04" db="EMBL/GenBank/DDBJ databases">
        <authorList>
            <person name="Afonso C.L."/>
            <person name="Miller P.J."/>
            <person name="Scott M.A."/>
            <person name="Spackman E."/>
            <person name="Goraichik I."/>
            <person name="Dimitrov K.M."/>
            <person name="Suarez D.L."/>
            <person name="Swayne D.E."/>
        </authorList>
    </citation>
    <scope>NUCLEOTIDE SEQUENCE [LARGE SCALE GENOMIC DNA]</scope>
    <source>
        <strain evidence="2 3">CGMCC 1.12644</strain>
    </source>
</reference>
<dbReference type="PANTHER" id="PTHR45655">
    <property type="entry name" value="GUANYLATE CYCLASE SOLUBLE SUBUNIT BETA-2"/>
    <property type="match status" value="1"/>
</dbReference>
<dbReference type="SUPFAM" id="SSF111126">
    <property type="entry name" value="Ligand-binding domain in the NO signalling and Golgi transport"/>
    <property type="match status" value="1"/>
</dbReference>
<dbReference type="Gene3D" id="3.90.1520.10">
    <property type="entry name" value="H-NOX domain"/>
    <property type="match status" value="1"/>
</dbReference>
<dbReference type="AlphaFoldDB" id="A0A1W2E1R2"/>
<evidence type="ECO:0000259" key="1">
    <source>
        <dbReference type="Pfam" id="PF07700"/>
    </source>
</evidence>
<evidence type="ECO:0000313" key="3">
    <source>
        <dbReference type="Proteomes" id="UP000192330"/>
    </source>
</evidence>
<dbReference type="EMBL" id="FWYD01000021">
    <property type="protein sequence ID" value="SMD03764.1"/>
    <property type="molecule type" value="Genomic_DNA"/>
</dbReference>
<accession>A0A1W2E1R2</accession>